<sequence length="373" mass="43130">MNLKKYEKLPIHIVEDHNDALEFIYRGMGSKHLPLEGNSIVHFDSHPDLMIPKDLPADTVWNKFELFDALSIENWLTPACYAGHFDSVHWIKPVWSNQIPLGNYRVLIGKFENFIRLYSSIYYFLGDGVCVDEKQMENVRELSLSVSYMTDLESVQNKVFNKPYVLDVDLDFFSTKNPFSRIFETGNLYDRLKPLFSFDVPPNLFLNVPEDERDDVDNRKLICDVSKKRAEQLEKLSQVFNCLEEKTSIESLKKGLSEVTLSQLSDVMSCVEEYYPDIDWWLVHTAGLTCDAIELPDHVATESEMTEAFAQFEVFLRSLKTYPLMITVARSTSDDYCPSEQVNYIQKNVVAIFEKVFGEISINYNYVSSDESI</sequence>
<dbReference type="EMBL" id="JAWJWF010000046">
    <property type="protein sequence ID" value="KAK6623825.1"/>
    <property type="molecule type" value="Genomic_DNA"/>
</dbReference>
<evidence type="ECO:0000313" key="2">
    <source>
        <dbReference type="EMBL" id="KAK6623825.1"/>
    </source>
</evidence>
<name>A0ABR1AMW3_POLSC</name>
<dbReference type="Pfam" id="PF12640">
    <property type="entry name" value="UPF0489"/>
    <property type="match status" value="1"/>
</dbReference>
<proteinExistence type="inferred from homology"/>
<gene>
    <name evidence="2" type="ORF">RUM44_010681</name>
</gene>
<comment type="similarity">
    <text evidence="1">Belongs to the UPF0489 family.</text>
</comment>
<comment type="caution">
    <text evidence="2">The sequence shown here is derived from an EMBL/GenBank/DDBJ whole genome shotgun (WGS) entry which is preliminary data.</text>
</comment>
<evidence type="ECO:0000313" key="3">
    <source>
        <dbReference type="Proteomes" id="UP001359485"/>
    </source>
</evidence>
<evidence type="ECO:0000256" key="1">
    <source>
        <dbReference type="ARBA" id="ARBA00007099"/>
    </source>
</evidence>
<accession>A0ABR1AMW3</accession>
<dbReference type="PANTHER" id="PTHR13225:SF3">
    <property type="entry name" value="UPF0489 PROTEIN C5ORF22"/>
    <property type="match status" value="1"/>
</dbReference>
<protein>
    <submittedName>
        <fullName evidence="2">Uncharacterized protein</fullName>
    </submittedName>
</protein>
<dbReference type="Proteomes" id="UP001359485">
    <property type="component" value="Unassembled WGS sequence"/>
</dbReference>
<dbReference type="PANTHER" id="PTHR13225">
    <property type="entry name" value="MISEXPRESSION SUPPRESSOR OF RAS 6"/>
    <property type="match status" value="1"/>
</dbReference>
<dbReference type="InterPro" id="IPR024131">
    <property type="entry name" value="UPF0489"/>
</dbReference>
<reference evidence="2 3" key="1">
    <citation type="submission" date="2023-09" db="EMBL/GenBank/DDBJ databases">
        <title>Genomes of two closely related lineages of the louse Polyplax serrata with different host specificities.</title>
        <authorList>
            <person name="Martinu J."/>
            <person name="Tarabai H."/>
            <person name="Stefka J."/>
            <person name="Hypsa V."/>
        </authorList>
    </citation>
    <scope>NUCLEOTIDE SEQUENCE [LARGE SCALE GENOMIC DNA]</scope>
    <source>
        <strain evidence="2">98ZLc_SE</strain>
    </source>
</reference>
<keyword evidence="3" id="KW-1185">Reference proteome</keyword>
<organism evidence="2 3">
    <name type="scientific">Polyplax serrata</name>
    <name type="common">Common mouse louse</name>
    <dbReference type="NCBI Taxonomy" id="468196"/>
    <lineage>
        <taxon>Eukaryota</taxon>
        <taxon>Metazoa</taxon>
        <taxon>Ecdysozoa</taxon>
        <taxon>Arthropoda</taxon>
        <taxon>Hexapoda</taxon>
        <taxon>Insecta</taxon>
        <taxon>Pterygota</taxon>
        <taxon>Neoptera</taxon>
        <taxon>Paraneoptera</taxon>
        <taxon>Psocodea</taxon>
        <taxon>Troctomorpha</taxon>
        <taxon>Phthiraptera</taxon>
        <taxon>Anoplura</taxon>
        <taxon>Polyplacidae</taxon>
        <taxon>Polyplax</taxon>
    </lineage>
</organism>